<evidence type="ECO:0008006" key="3">
    <source>
        <dbReference type="Google" id="ProtNLM"/>
    </source>
</evidence>
<proteinExistence type="predicted"/>
<sequence length="58" mass="6854">MHENLEIRGTESQEWINVHEPYELRDWAIYFSVSRMKIAEAVMAVGPMVEDVKRYLGK</sequence>
<evidence type="ECO:0000313" key="2">
    <source>
        <dbReference type="Proteomes" id="UP001165044"/>
    </source>
</evidence>
<keyword evidence="2" id="KW-1185">Reference proteome</keyword>
<accession>A0ABQ5PUW7</accession>
<dbReference type="EMBL" id="BSDC01000001">
    <property type="protein sequence ID" value="GLH65879.1"/>
    <property type="molecule type" value="Genomic_DNA"/>
</dbReference>
<reference evidence="1" key="1">
    <citation type="journal article" date="2023" name="Antonie Van Leeuwenhoek">
        <title>Mesoterricola silvestris gen. nov., sp. nov., Mesoterricola sediminis sp. nov., Geothrix oryzae sp. nov., Geothrix edaphica sp. nov., Geothrix rubra sp. nov., and Geothrix limicola sp. nov., six novel members of Acidobacteriota isolated from soils.</title>
        <authorList>
            <person name="Itoh H."/>
            <person name="Sugisawa Y."/>
            <person name="Mise K."/>
            <person name="Xu Z."/>
            <person name="Kuniyasu M."/>
            <person name="Ushijima N."/>
            <person name="Kawano K."/>
            <person name="Kobayashi E."/>
            <person name="Shiratori Y."/>
            <person name="Masuda Y."/>
            <person name="Senoo K."/>
        </authorList>
    </citation>
    <scope>NUCLEOTIDE SEQUENCE</scope>
    <source>
        <strain evidence="1">Red802</strain>
    </source>
</reference>
<dbReference type="RefSeq" id="WP_285605970.1">
    <property type="nucleotide sequence ID" value="NZ_BSDC01000001.1"/>
</dbReference>
<comment type="caution">
    <text evidence="1">The sequence shown here is derived from an EMBL/GenBank/DDBJ whole genome shotgun (WGS) entry which is preliminary data.</text>
</comment>
<gene>
    <name evidence="1" type="ORF">GETHED_02430</name>
</gene>
<evidence type="ECO:0000313" key="1">
    <source>
        <dbReference type="EMBL" id="GLH65879.1"/>
    </source>
</evidence>
<dbReference type="InterPro" id="IPR022037">
    <property type="entry name" value="DUF3606"/>
</dbReference>
<name>A0ABQ5PUW7_9BACT</name>
<protein>
    <recommendedName>
        <fullName evidence="3">DUF3606 domain-containing protein</fullName>
    </recommendedName>
</protein>
<organism evidence="1 2">
    <name type="scientific">Geothrix edaphica</name>
    <dbReference type="NCBI Taxonomy" id="2927976"/>
    <lineage>
        <taxon>Bacteria</taxon>
        <taxon>Pseudomonadati</taxon>
        <taxon>Acidobacteriota</taxon>
        <taxon>Holophagae</taxon>
        <taxon>Holophagales</taxon>
        <taxon>Holophagaceae</taxon>
        <taxon>Geothrix</taxon>
    </lineage>
</organism>
<dbReference type="Proteomes" id="UP001165044">
    <property type="component" value="Unassembled WGS sequence"/>
</dbReference>
<dbReference type="Pfam" id="PF12244">
    <property type="entry name" value="DUF3606"/>
    <property type="match status" value="1"/>
</dbReference>